<evidence type="ECO:0000313" key="7">
    <source>
        <dbReference type="EMBL" id="AJF05328.1"/>
    </source>
</evidence>
<accession>A0A0B5FDE8</accession>
<gene>
    <name evidence="7" type="ORF">GSUB_00275</name>
</gene>
<keyword evidence="5 6" id="KW-0472">Membrane</keyword>
<comment type="subcellular location">
    <subcellularLocation>
        <location evidence="1">Cell membrane</location>
        <topology evidence="1">Multi-pass membrane protein</topology>
    </subcellularLocation>
</comment>
<feature type="transmembrane region" description="Helical" evidence="6">
    <location>
        <begin position="121"/>
        <end position="139"/>
    </location>
</feature>
<dbReference type="Proteomes" id="UP000035036">
    <property type="component" value="Chromosome"/>
</dbReference>
<feature type="transmembrane region" description="Helical" evidence="6">
    <location>
        <begin position="85"/>
        <end position="109"/>
    </location>
</feature>
<keyword evidence="2" id="KW-1003">Cell membrane</keyword>
<dbReference type="HOGENOM" id="CLU_088957_1_0_7"/>
<feature type="transmembrane region" description="Helical" evidence="6">
    <location>
        <begin position="49"/>
        <end position="73"/>
    </location>
</feature>
<reference evidence="7 8" key="1">
    <citation type="journal article" date="2015" name="Genome Announc.">
        <title>Genomes of Geoalkalibacter ferrihydriticus Z-0531T and Geoalkalibacter subterraneus Red1T, Two Haloalkaliphilic Metal-Reducing Deltaproteobacteria.</title>
        <authorList>
            <person name="Badalamenti J.P."/>
            <person name="Krajmalnik-Brown R."/>
            <person name="Torres C.I."/>
            <person name="Bond D.R."/>
        </authorList>
    </citation>
    <scope>NUCLEOTIDE SEQUENCE [LARGE SCALE GENOMIC DNA]</scope>
    <source>
        <strain evidence="7 8">Red1</strain>
    </source>
</reference>
<feature type="transmembrane region" description="Helical" evidence="6">
    <location>
        <begin position="171"/>
        <end position="191"/>
    </location>
</feature>
<evidence type="ECO:0000313" key="8">
    <source>
        <dbReference type="Proteomes" id="UP000035036"/>
    </source>
</evidence>
<keyword evidence="3 6" id="KW-0812">Transmembrane</keyword>
<feature type="transmembrane region" description="Helical" evidence="6">
    <location>
        <begin position="148"/>
        <end position="165"/>
    </location>
</feature>
<evidence type="ECO:0000256" key="3">
    <source>
        <dbReference type="ARBA" id="ARBA00022692"/>
    </source>
</evidence>
<evidence type="ECO:0000256" key="4">
    <source>
        <dbReference type="ARBA" id="ARBA00022989"/>
    </source>
</evidence>
<keyword evidence="8" id="KW-1185">Reference proteome</keyword>
<keyword evidence="4 6" id="KW-1133">Transmembrane helix</keyword>
<evidence type="ECO:0000256" key="1">
    <source>
        <dbReference type="ARBA" id="ARBA00004651"/>
    </source>
</evidence>
<dbReference type="RefSeq" id="WP_040198585.1">
    <property type="nucleotide sequence ID" value="NZ_CP010311.1"/>
</dbReference>
<evidence type="ECO:0000256" key="5">
    <source>
        <dbReference type="ARBA" id="ARBA00023136"/>
    </source>
</evidence>
<dbReference type="PANTHER" id="PTHR38601">
    <property type="entry name" value="HYDROGENASE-4 COMPONENT E"/>
    <property type="match status" value="1"/>
</dbReference>
<evidence type="ECO:0000256" key="6">
    <source>
        <dbReference type="SAM" id="Phobius"/>
    </source>
</evidence>
<sequence length="212" mass="23124">MTDLTNPLLLAVILINFFTLGSARLGACIRVVSVQGALLALLPLTTHGFSFHSILLTTGAFCLKGVFIPWLLFRAIREVRIRRELEPTIGFVPTMILGALTTAGAFLFADFLPLISEHHEGLFVPTALATMFAGFLLLVSRRKAITQVLGYLMLENGIFVIGVLLSDALPLMVEAGVLLDLLVAVFVMGIVMNHISREFSTINTERLSALKE</sequence>
<dbReference type="STRING" id="483547.GSUB_00275"/>
<organism evidence="7 8">
    <name type="scientific">Geoalkalibacter subterraneus</name>
    <dbReference type="NCBI Taxonomy" id="483547"/>
    <lineage>
        <taxon>Bacteria</taxon>
        <taxon>Pseudomonadati</taxon>
        <taxon>Thermodesulfobacteriota</taxon>
        <taxon>Desulfuromonadia</taxon>
        <taxon>Desulfuromonadales</taxon>
        <taxon>Geoalkalibacteraceae</taxon>
        <taxon>Geoalkalibacter</taxon>
    </lineage>
</organism>
<evidence type="ECO:0000256" key="2">
    <source>
        <dbReference type="ARBA" id="ARBA00022475"/>
    </source>
</evidence>
<dbReference type="AlphaFoldDB" id="A0A0B5FDE8"/>
<dbReference type="KEGG" id="gsb:GSUB_00275"/>
<dbReference type="InterPro" id="IPR038730">
    <property type="entry name" value="HyfE-like"/>
</dbReference>
<dbReference type="OrthoDB" id="5298295at2"/>
<name>A0A0B5FDE8_9BACT</name>
<dbReference type="GO" id="GO:0005886">
    <property type="term" value="C:plasma membrane"/>
    <property type="evidence" value="ECO:0007669"/>
    <property type="project" value="UniProtKB-SubCell"/>
</dbReference>
<proteinExistence type="predicted"/>
<dbReference type="EMBL" id="CP010311">
    <property type="protein sequence ID" value="AJF05328.1"/>
    <property type="molecule type" value="Genomic_DNA"/>
</dbReference>
<protein>
    <submittedName>
        <fullName evidence="7">Hydrogenase</fullName>
    </submittedName>
</protein>
<dbReference type="PANTHER" id="PTHR38601:SF1">
    <property type="entry name" value="HYDROGENASE-4 COMPONENT E"/>
    <property type="match status" value="1"/>
</dbReference>